<dbReference type="Gene3D" id="3.80.10.10">
    <property type="entry name" value="Ribonuclease Inhibitor"/>
    <property type="match status" value="2"/>
</dbReference>
<accession>A0A9R1AEM4</accession>
<organism evidence="1 2">
    <name type="scientific">Triticum turgidum subsp. durum</name>
    <name type="common">Durum wheat</name>
    <name type="synonym">Triticum durum</name>
    <dbReference type="NCBI Taxonomy" id="4567"/>
    <lineage>
        <taxon>Eukaryota</taxon>
        <taxon>Viridiplantae</taxon>
        <taxon>Streptophyta</taxon>
        <taxon>Embryophyta</taxon>
        <taxon>Tracheophyta</taxon>
        <taxon>Spermatophyta</taxon>
        <taxon>Magnoliopsida</taxon>
        <taxon>Liliopsida</taxon>
        <taxon>Poales</taxon>
        <taxon>Poaceae</taxon>
        <taxon>BOP clade</taxon>
        <taxon>Pooideae</taxon>
        <taxon>Triticodae</taxon>
        <taxon>Triticeae</taxon>
        <taxon>Triticinae</taxon>
        <taxon>Triticum</taxon>
    </lineage>
</organism>
<dbReference type="Gramene" id="TRITD7Bv1G234190.1">
    <property type="protein sequence ID" value="TRITD7Bv1G234190.1"/>
    <property type="gene ID" value="TRITD7Bv1G234190"/>
</dbReference>
<dbReference type="AlphaFoldDB" id="A0A9R1AEM4"/>
<dbReference type="InterPro" id="IPR032675">
    <property type="entry name" value="LRR_dom_sf"/>
</dbReference>
<name>A0A9R1AEM4_TRITD</name>
<evidence type="ECO:0000313" key="1">
    <source>
        <dbReference type="EMBL" id="VAI94397.1"/>
    </source>
</evidence>
<sequence>MLISHLQTIKSALQRWGDEVLVKEDIIKAWICCHEERIRLIHKRNIVLPLVPPSGLCRLELSSCIVTDGALAVCLEGLTSLRSLFLKEIMTLTALPSQDVLQQLTKLQDLHVNSCWCLRSLGGLRAATGLSAISLWSCPSLDLAHGSVFLPLSLRNLHIGHCVVASDFFCNDLSHLRVLSMEWCRSSSSLSIGHLTSLIGLSLQNLQDLCFLEGLSSLQLVDVDLTYLPNVNMKCISQLRVNHYLSVSSSVMLNYLLLAEGFTVPGILGLEGCNERSFSFEESSDFSSVNCLEFQDCEISSLPQNLKCFSCLSTLRIVGCPNISSLPDLPSSLNYLWVQDSELLKRSCQSPDGESWPKIEHVRSKYIY</sequence>
<dbReference type="OMA" id="WECKMES"/>
<protein>
    <submittedName>
        <fullName evidence="1">Uncharacterized protein</fullName>
    </submittedName>
</protein>
<gene>
    <name evidence="1" type="ORF">TRITD_7Bv1G234190</name>
</gene>
<dbReference type="EMBL" id="LT934124">
    <property type="protein sequence ID" value="VAI94397.1"/>
    <property type="molecule type" value="Genomic_DNA"/>
</dbReference>
<dbReference type="SUPFAM" id="SSF52058">
    <property type="entry name" value="L domain-like"/>
    <property type="match status" value="1"/>
</dbReference>
<reference evidence="1 2" key="1">
    <citation type="submission" date="2017-09" db="EMBL/GenBank/DDBJ databases">
        <authorList>
            <consortium name="International Durum Wheat Genome Sequencing Consortium (IDWGSC)"/>
            <person name="Milanesi L."/>
        </authorList>
    </citation>
    <scope>NUCLEOTIDE SEQUENCE [LARGE SCALE GENOMIC DNA]</scope>
    <source>
        <strain evidence="2">cv. Svevo</strain>
    </source>
</reference>
<evidence type="ECO:0000313" key="2">
    <source>
        <dbReference type="Proteomes" id="UP000324705"/>
    </source>
</evidence>
<dbReference type="Proteomes" id="UP000324705">
    <property type="component" value="Chromosome 7B"/>
</dbReference>
<keyword evidence="2" id="KW-1185">Reference proteome</keyword>
<proteinExistence type="predicted"/>